<accession>A0A3M7PTQ8</accession>
<dbReference type="EMBL" id="REGN01008920">
    <property type="protein sequence ID" value="RNA02329.1"/>
    <property type="molecule type" value="Genomic_DNA"/>
</dbReference>
<sequence length="83" mass="10069">MVKKYIFDIIHSKERVRRAANFNLEKANILGTMINFKRVLKKHYKHPPSIEIDKIFPIKCKFPNESFQSERIYININVCFYEY</sequence>
<dbReference type="Proteomes" id="UP000276133">
    <property type="component" value="Unassembled WGS sequence"/>
</dbReference>
<gene>
    <name evidence="1" type="ORF">BpHYR1_042031</name>
</gene>
<comment type="caution">
    <text evidence="1">The sequence shown here is derived from an EMBL/GenBank/DDBJ whole genome shotgun (WGS) entry which is preliminary data.</text>
</comment>
<name>A0A3M7PTQ8_BRAPC</name>
<dbReference type="AlphaFoldDB" id="A0A3M7PTQ8"/>
<protein>
    <submittedName>
        <fullName evidence="1">Uncharacterized protein</fullName>
    </submittedName>
</protein>
<reference evidence="1 2" key="1">
    <citation type="journal article" date="2018" name="Sci. Rep.">
        <title>Genomic signatures of local adaptation to the degree of environmental predictability in rotifers.</title>
        <authorList>
            <person name="Franch-Gras L."/>
            <person name="Hahn C."/>
            <person name="Garcia-Roger E.M."/>
            <person name="Carmona M.J."/>
            <person name="Serra M."/>
            <person name="Gomez A."/>
        </authorList>
    </citation>
    <scope>NUCLEOTIDE SEQUENCE [LARGE SCALE GENOMIC DNA]</scope>
    <source>
        <strain evidence="1">HYR1</strain>
    </source>
</reference>
<keyword evidence="2" id="KW-1185">Reference proteome</keyword>
<proteinExistence type="predicted"/>
<evidence type="ECO:0000313" key="1">
    <source>
        <dbReference type="EMBL" id="RNA02329.1"/>
    </source>
</evidence>
<evidence type="ECO:0000313" key="2">
    <source>
        <dbReference type="Proteomes" id="UP000276133"/>
    </source>
</evidence>
<organism evidence="1 2">
    <name type="scientific">Brachionus plicatilis</name>
    <name type="common">Marine rotifer</name>
    <name type="synonym">Brachionus muelleri</name>
    <dbReference type="NCBI Taxonomy" id="10195"/>
    <lineage>
        <taxon>Eukaryota</taxon>
        <taxon>Metazoa</taxon>
        <taxon>Spiralia</taxon>
        <taxon>Gnathifera</taxon>
        <taxon>Rotifera</taxon>
        <taxon>Eurotatoria</taxon>
        <taxon>Monogononta</taxon>
        <taxon>Pseudotrocha</taxon>
        <taxon>Ploima</taxon>
        <taxon>Brachionidae</taxon>
        <taxon>Brachionus</taxon>
    </lineage>
</organism>